<dbReference type="Proteomes" id="UP000060699">
    <property type="component" value="Chromosome"/>
</dbReference>
<proteinExistence type="inferred from homology"/>
<comment type="similarity">
    <text evidence="1">Belongs to the metallophosphoesterase superfamily. YfcE family.</text>
</comment>
<dbReference type="OrthoDB" id="9813918at2"/>
<keyword evidence="3" id="KW-1185">Reference proteome</keyword>
<dbReference type="AlphaFoldDB" id="A0A0U3NI62"/>
<protein>
    <submittedName>
        <fullName evidence="2">Putative phosphoesterase</fullName>
    </submittedName>
</protein>
<dbReference type="Pfam" id="PF12850">
    <property type="entry name" value="Metallophos_2"/>
    <property type="match status" value="1"/>
</dbReference>
<accession>A0A0U3NI62</accession>
<dbReference type="GO" id="GO:0005737">
    <property type="term" value="C:cytoplasm"/>
    <property type="evidence" value="ECO:0007669"/>
    <property type="project" value="TreeGrafter"/>
</dbReference>
<dbReference type="STRING" id="76731.RD2015_3641"/>
<gene>
    <name evidence="2" type="ORF">RD2015_3641</name>
</gene>
<dbReference type="PANTHER" id="PTHR42850">
    <property type="entry name" value="METALLOPHOSPHOESTERASE"/>
    <property type="match status" value="1"/>
</dbReference>
<dbReference type="InterPro" id="IPR024654">
    <property type="entry name" value="Calcineurin-like_PHP_lpxH"/>
</dbReference>
<evidence type="ECO:0000256" key="1">
    <source>
        <dbReference type="ARBA" id="ARBA00008950"/>
    </source>
</evidence>
<name>A0A0U3NI62_9BURK</name>
<dbReference type="InterPro" id="IPR011152">
    <property type="entry name" value="Pesterase_MJ0912"/>
</dbReference>
<dbReference type="SUPFAM" id="SSF56300">
    <property type="entry name" value="Metallo-dependent phosphatases"/>
    <property type="match status" value="1"/>
</dbReference>
<dbReference type="PIRSF" id="PIRSF000883">
    <property type="entry name" value="Pesterase_MJ0912"/>
    <property type="match status" value="1"/>
</dbReference>
<organism evidence="2 3">
    <name type="scientific">Roseateles depolymerans</name>
    <dbReference type="NCBI Taxonomy" id="76731"/>
    <lineage>
        <taxon>Bacteria</taxon>
        <taxon>Pseudomonadati</taxon>
        <taxon>Pseudomonadota</taxon>
        <taxon>Betaproteobacteria</taxon>
        <taxon>Burkholderiales</taxon>
        <taxon>Sphaerotilaceae</taxon>
        <taxon>Roseateles</taxon>
    </lineage>
</organism>
<dbReference type="PANTHER" id="PTHR42850:SF2">
    <property type="entry name" value="BLL5683 PROTEIN"/>
    <property type="match status" value="1"/>
</dbReference>
<dbReference type="CDD" id="cd00838">
    <property type="entry name" value="MPP_superfamily"/>
    <property type="match status" value="1"/>
</dbReference>
<dbReference type="InterPro" id="IPR029052">
    <property type="entry name" value="Metallo-depent_PP-like"/>
</dbReference>
<dbReference type="InterPro" id="IPR050126">
    <property type="entry name" value="Ap4A_hydrolase"/>
</dbReference>
<evidence type="ECO:0000313" key="2">
    <source>
        <dbReference type="EMBL" id="ALV08096.1"/>
    </source>
</evidence>
<dbReference type="KEGG" id="rdp:RD2015_3641"/>
<evidence type="ECO:0000313" key="3">
    <source>
        <dbReference type="Proteomes" id="UP000060699"/>
    </source>
</evidence>
<dbReference type="GO" id="GO:0016791">
    <property type="term" value="F:phosphatase activity"/>
    <property type="evidence" value="ECO:0007669"/>
    <property type="project" value="TreeGrafter"/>
</dbReference>
<dbReference type="EMBL" id="CP013729">
    <property type="protein sequence ID" value="ALV08096.1"/>
    <property type="molecule type" value="Genomic_DNA"/>
</dbReference>
<sequence>MKIALISDLHANREAFSAVLAHARSQGVEGFALLGDYVGYGSDPGWVVDQVLALKAQGAVAVAGNHDLAVARGPNPTMHEDARNAIEWTRNQLTPDQLRFLGDLPLHEVREDCLFVHANAFDPAGFAYVQGRLEAMRSLHATECRYTFCGHMHEPMLYHLSGTGKAGDFRPQPGIPIPLLPNRQWLVIPGACGQPRDGNPAACYALFDHDSGDLSFQRVPYDVEAAVAAIRGAKGLPPALAERLAQRLVLGR</sequence>
<reference evidence="2 3" key="1">
    <citation type="submission" date="2015-12" db="EMBL/GenBank/DDBJ databases">
        <title>Complete genome of Roseateles depolymerans KCTC 42856.</title>
        <authorList>
            <person name="Kim K.M."/>
        </authorList>
    </citation>
    <scope>NUCLEOTIDE SEQUENCE [LARGE SCALE GENOMIC DNA]</scope>
    <source>
        <strain evidence="2 3">KCTC 42856</strain>
    </source>
</reference>
<dbReference type="Gene3D" id="3.60.21.10">
    <property type="match status" value="1"/>
</dbReference>
<dbReference type="RefSeq" id="WP_058936111.1">
    <property type="nucleotide sequence ID" value="NZ_CP013729.1"/>
</dbReference>